<dbReference type="PANTHER" id="PTHR46278">
    <property type="entry name" value="DEHYDROGENASE, PUTATIVE-RELATED"/>
    <property type="match status" value="1"/>
</dbReference>
<dbReference type="PIRSF" id="PIRSF000148">
    <property type="entry name" value="ASA_dh"/>
    <property type="match status" value="1"/>
</dbReference>
<comment type="catalytic activity">
    <reaction evidence="15">
        <text>L-aspartate 4-semialdehyde + phosphate + NADP(+) = 4-phospho-L-aspartate + NADPH + H(+)</text>
        <dbReference type="Rhea" id="RHEA:24284"/>
        <dbReference type="ChEBI" id="CHEBI:15378"/>
        <dbReference type="ChEBI" id="CHEBI:43474"/>
        <dbReference type="ChEBI" id="CHEBI:57535"/>
        <dbReference type="ChEBI" id="CHEBI:57783"/>
        <dbReference type="ChEBI" id="CHEBI:58349"/>
        <dbReference type="ChEBI" id="CHEBI:537519"/>
        <dbReference type="EC" id="1.2.1.11"/>
    </reaction>
</comment>
<dbReference type="UniPathway" id="UPA00051">
    <property type="reaction ID" value="UER00464"/>
</dbReference>
<evidence type="ECO:0000256" key="3">
    <source>
        <dbReference type="ARBA" id="ARBA00005076"/>
    </source>
</evidence>
<dbReference type="NCBIfam" id="TIGR01296">
    <property type="entry name" value="asd_B"/>
    <property type="match status" value="1"/>
</dbReference>
<comment type="pathway">
    <text evidence="3">Amino-acid biosynthesis; L-lysine biosynthesis via DAP pathway; (S)-tetrahydrodipicolinate from L-aspartate: step 2/4.</text>
</comment>
<dbReference type="SMART" id="SM00859">
    <property type="entry name" value="Semialdhyde_dh"/>
    <property type="match status" value="1"/>
</dbReference>
<dbReference type="Pfam" id="PF01118">
    <property type="entry name" value="Semialdhyde_dh"/>
    <property type="match status" value="1"/>
</dbReference>
<dbReference type="InterPro" id="IPR000534">
    <property type="entry name" value="Semialdehyde_DH_NAD-bd"/>
</dbReference>
<dbReference type="SUPFAM" id="SSF51735">
    <property type="entry name" value="NAD(P)-binding Rossmann-fold domains"/>
    <property type="match status" value="1"/>
</dbReference>
<accession>A0A0S2TBM6</accession>
<protein>
    <recommendedName>
        <fullName evidence="7 16">Aspartate-semialdehyde dehydrogenase</fullName>
        <ecNumber evidence="7 16">1.2.1.11</ecNumber>
    </recommendedName>
</protein>
<evidence type="ECO:0000256" key="16">
    <source>
        <dbReference type="NCBIfam" id="TIGR01296"/>
    </source>
</evidence>
<keyword evidence="14" id="KW-0486">Methionine biosynthesis</keyword>
<keyword evidence="13" id="KW-0457">Lysine biosynthesis</keyword>
<dbReference type="InterPro" id="IPR036291">
    <property type="entry name" value="NAD(P)-bd_dom_sf"/>
</dbReference>
<dbReference type="Gene3D" id="3.40.50.720">
    <property type="entry name" value="NAD(P)-binding Rossmann-like Domain"/>
    <property type="match status" value="1"/>
</dbReference>
<evidence type="ECO:0000256" key="15">
    <source>
        <dbReference type="ARBA" id="ARBA00047891"/>
    </source>
</evidence>
<dbReference type="SUPFAM" id="SSF55347">
    <property type="entry name" value="Glyceraldehyde-3-phosphate dehydrogenase-like, C-terminal domain"/>
    <property type="match status" value="1"/>
</dbReference>
<keyword evidence="19" id="KW-1185">Reference proteome</keyword>
<comment type="similarity">
    <text evidence="5">Belongs to the aspartate-semialdehyde dehydrogenase family.</text>
</comment>
<evidence type="ECO:0000256" key="2">
    <source>
        <dbReference type="ARBA" id="ARBA00005021"/>
    </source>
</evidence>
<dbReference type="InterPro" id="IPR000319">
    <property type="entry name" value="Asp-semialdehyde_DH_CS"/>
</dbReference>
<evidence type="ECO:0000256" key="9">
    <source>
        <dbReference type="ARBA" id="ARBA00022697"/>
    </source>
</evidence>
<dbReference type="InterPro" id="IPR012280">
    <property type="entry name" value="Semialdhyde_DH_dimer_dom"/>
</dbReference>
<proteinExistence type="inferred from homology"/>
<keyword evidence="8" id="KW-0028">Amino-acid biosynthesis</keyword>
<evidence type="ECO:0000256" key="12">
    <source>
        <dbReference type="ARBA" id="ARBA00023002"/>
    </source>
</evidence>
<evidence type="ECO:0000256" key="1">
    <source>
        <dbReference type="ARBA" id="ARBA00002492"/>
    </source>
</evidence>
<comment type="pathway">
    <text evidence="4">Amino-acid biosynthesis; L-threonine biosynthesis; L-threonine from L-aspartate: step 2/5.</text>
</comment>
<organism evidence="18 19">
    <name type="scientific">Candidatus Tenderia electrophaga</name>
    <dbReference type="NCBI Taxonomy" id="1748243"/>
    <lineage>
        <taxon>Bacteria</taxon>
        <taxon>Pseudomonadati</taxon>
        <taxon>Pseudomonadota</taxon>
        <taxon>Gammaproteobacteria</taxon>
        <taxon>Candidatus Tenderiales</taxon>
        <taxon>Candidatus Tenderiaceae</taxon>
        <taxon>Candidatus Tenderia</taxon>
    </lineage>
</organism>
<dbReference type="GO" id="GO:0009086">
    <property type="term" value="P:methionine biosynthetic process"/>
    <property type="evidence" value="ECO:0007669"/>
    <property type="project" value="UniProtKB-UniRule"/>
</dbReference>
<dbReference type="GO" id="GO:0050661">
    <property type="term" value="F:NADP binding"/>
    <property type="evidence" value="ECO:0007669"/>
    <property type="project" value="InterPro"/>
</dbReference>
<dbReference type="Pfam" id="PF02774">
    <property type="entry name" value="Semialdhyde_dhC"/>
    <property type="match status" value="1"/>
</dbReference>
<dbReference type="NCBIfam" id="NF011456">
    <property type="entry name" value="PRK14874.1"/>
    <property type="match status" value="1"/>
</dbReference>
<gene>
    <name evidence="18" type="ORF">Tel_05075</name>
</gene>
<dbReference type="NCBIfam" id="NF004224">
    <property type="entry name" value="PRK05671.1"/>
    <property type="match status" value="1"/>
</dbReference>
<feature type="domain" description="Semialdehyde dehydrogenase NAD-binding" evidence="17">
    <location>
        <begin position="6"/>
        <end position="119"/>
    </location>
</feature>
<comment type="function">
    <text evidence="1">Catalyzes the NADPH-dependent formation of L-aspartate-semialdehyde (L-ASA) by the reductive dephosphorylation of L-aspartyl-4-phosphate.</text>
</comment>
<evidence type="ECO:0000256" key="5">
    <source>
        <dbReference type="ARBA" id="ARBA00010584"/>
    </source>
</evidence>
<evidence type="ECO:0000256" key="7">
    <source>
        <dbReference type="ARBA" id="ARBA00013120"/>
    </source>
</evidence>
<dbReference type="GO" id="GO:0051287">
    <property type="term" value="F:NAD binding"/>
    <property type="evidence" value="ECO:0007669"/>
    <property type="project" value="InterPro"/>
</dbReference>
<comment type="pathway">
    <text evidence="2">Amino-acid biosynthesis; L-methionine biosynthesis via de novo pathway; L-homoserine from L-aspartate: step 2/3.</text>
</comment>
<evidence type="ECO:0000313" key="18">
    <source>
        <dbReference type="EMBL" id="ALP52568.1"/>
    </source>
</evidence>
<dbReference type="PROSITE" id="PS01103">
    <property type="entry name" value="ASD"/>
    <property type="match status" value="1"/>
</dbReference>
<dbReference type="Proteomes" id="UP000055136">
    <property type="component" value="Chromosome"/>
</dbReference>
<dbReference type="EC" id="1.2.1.11" evidence="7 16"/>
<dbReference type="GO" id="GO:0009097">
    <property type="term" value="P:isoleucine biosynthetic process"/>
    <property type="evidence" value="ECO:0007669"/>
    <property type="project" value="UniProtKB-UniRule"/>
</dbReference>
<sequence>MSKSYNVAVVGCDTLVGEAVLNLLEERAVPVAMVHAVALEGGGRVAFKGKQLKVAPLADFDFSQAQLAFFCADDAVAEAYVAKATAAGCVVIDDSPCFRLEDEVPLVVPEVNPEALAGYAKQKLVANPGTNATLLTTVLKPLQQAAGIAHVDVVALQAVSGKDKAGVEELARQATAMFNLKTIENSVFDKQIAFNLLPQIGAILDDGSTREEAKLAWEAARILGQDDLPLNATCVRVPVFYGHALVLHVETQRDLSLDEAQALLQAAPGVTLMTEREYPTAVSEAAGNDTVFVGRLRRDQTRPRGLDLWVVADNIRKGAALNSIQIAEYLLKDYLG</sequence>
<dbReference type="UniPathway" id="UPA00034">
    <property type="reaction ID" value="UER00016"/>
</dbReference>
<dbReference type="GO" id="GO:0019877">
    <property type="term" value="P:diaminopimelate biosynthetic process"/>
    <property type="evidence" value="ECO:0007669"/>
    <property type="project" value="UniProtKB-KW"/>
</dbReference>
<dbReference type="InterPro" id="IPR005986">
    <property type="entry name" value="Asp_semialdehyde_DH_beta"/>
</dbReference>
<keyword evidence="12" id="KW-0560">Oxidoreductase</keyword>
<keyword evidence="11" id="KW-0220">Diaminopimelate biosynthesis</keyword>
<dbReference type="AlphaFoldDB" id="A0A0S2TBM6"/>
<evidence type="ECO:0000256" key="6">
    <source>
        <dbReference type="ARBA" id="ARBA00011738"/>
    </source>
</evidence>
<evidence type="ECO:0000256" key="4">
    <source>
        <dbReference type="ARBA" id="ARBA00005097"/>
    </source>
</evidence>
<evidence type="ECO:0000259" key="17">
    <source>
        <dbReference type="SMART" id="SM00859"/>
    </source>
</evidence>
<evidence type="ECO:0000256" key="8">
    <source>
        <dbReference type="ARBA" id="ARBA00022605"/>
    </source>
</evidence>
<evidence type="ECO:0000256" key="14">
    <source>
        <dbReference type="ARBA" id="ARBA00023167"/>
    </source>
</evidence>
<evidence type="ECO:0000256" key="13">
    <source>
        <dbReference type="ARBA" id="ARBA00023154"/>
    </source>
</evidence>
<evidence type="ECO:0000256" key="11">
    <source>
        <dbReference type="ARBA" id="ARBA00022915"/>
    </source>
</evidence>
<name>A0A0S2TBM6_9GAMM</name>
<keyword evidence="10" id="KW-0521">NADP</keyword>
<reference evidence="18" key="1">
    <citation type="submission" date="2015-10" db="EMBL/GenBank/DDBJ databases">
        <title>Description of Candidatus Tenderia electrophaga gen. nov, sp. nov., an Uncultivated Electroautotroph from a Biocathode Enrichment.</title>
        <authorList>
            <person name="Eddie B.J."/>
            <person name="Malanoski A.P."/>
            <person name="Wang Z."/>
            <person name="Hall R.J."/>
            <person name="Oh S.D."/>
            <person name="Heiner C."/>
            <person name="Lin B."/>
            <person name="Strycharz-Glaven S.M."/>
        </authorList>
    </citation>
    <scope>NUCLEOTIDE SEQUENCE [LARGE SCALE GENOMIC DNA]</scope>
    <source>
        <strain evidence="18">NRL1</strain>
    </source>
</reference>
<dbReference type="GO" id="GO:0009089">
    <property type="term" value="P:lysine biosynthetic process via diaminopimelate"/>
    <property type="evidence" value="ECO:0007669"/>
    <property type="project" value="UniProtKB-UniRule"/>
</dbReference>
<dbReference type="Gene3D" id="3.30.360.10">
    <property type="entry name" value="Dihydrodipicolinate Reductase, domain 2"/>
    <property type="match status" value="1"/>
</dbReference>
<dbReference type="NCBIfam" id="NF005957">
    <property type="entry name" value="PRK08040.1"/>
    <property type="match status" value="1"/>
</dbReference>
<dbReference type="GO" id="GO:0004073">
    <property type="term" value="F:aspartate-semialdehyde dehydrogenase activity"/>
    <property type="evidence" value="ECO:0007669"/>
    <property type="project" value="UniProtKB-UniRule"/>
</dbReference>
<dbReference type="GO" id="GO:0009088">
    <property type="term" value="P:threonine biosynthetic process"/>
    <property type="evidence" value="ECO:0007669"/>
    <property type="project" value="UniProtKB-UniRule"/>
</dbReference>
<evidence type="ECO:0000313" key="19">
    <source>
        <dbReference type="Proteomes" id="UP000055136"/>
    </source>
</evidence>
<dbReference type="GO" id="GO:0046983">
    <property type="term" value="F:protein dimerization activity"/>
    <property type="evidence" value="ECO:0007669"/>
    <property type="project" value="InterPro"/>
</dbReference>
<evidence type="ECO:0000256" key="10">
    <source>
        <dbReference type="ARBA" id="ARBA00022857"/>
    </source>
</evidence>
<dbReference type="KEGG" id="tee:Tel_05075"/>
<dbReference type="STRING" id="1748243.Tel_05075"/>
<dbReference type="UniPathway" id="UPA00050">
    <property type="reaction ID" value="UER00463"/>
</dbReference>
<comment type="subunit">
    <text evidence="6">Homodimer.</text>
</comment>
<dbReference type="CDD" id="cd18131">
    <property type="entry name" value="ASADH_C_bac_euk_like"/>
    <property type="match status" value="1"/>
</dbReference>
<keyword evidence="9" id="KW-0791">Threonine biosynthesis</keyword>
<dbReference type="PANTHER" id="PTHR46278:SF2">
    <property type="entry name" value="ASPARTATE-SEMIALDEHYDE DEHYDROGENASE"/>
    <property type="match status" value="1"/>
</dbReference>
<dbReference type="EMBL" id="CP013099">
    <property type="protein sequence ID" value="ALP52568.1"/>
    <property type="molecule type" value="Genomic_DNA"/>
</dbReference>